<dbReference type="VEuPathDB" id="ToxoDB:BESB_031360"/>
<comment type="caution">
    <text evidence="3">The sequence shown here is derived from an EMBL/GenBank/DDBJ whole genome shotgun (WGS) entry which is preliminary data.</text>
</comment>
<keyword evidence="4" id="KW-1185">Reference proteome</keyword>
<feature type="signal peptide" evidence="2">
    <location>
        <begin position="1"/>
        <end position="34"/>
    </location>
</feature>
<dbReference type="KEGG" id="bbes:BESB_031360"/>
<reference evidence="3 4" key="1">
    <citation type="submission" date="2017-09" db="EMBL/GenBank/DDBJ databases">
        <title>Genome sequencing of Besnoitia besnoiti strain Bb-Ger1.</title>
        <authorList>
            <person name="Schares G."/>
            <person name="Venepally P."/>
            <person name="Lorenzi H.A."/>
        </authorList>
    </citation>
    <scope>NUCLEOTIDE SEQUENCE [LARGE SCALE GENOMIC DNA]</scope>
    <source>
        <strain evidence="3 4">Bb-Ger1</strain>
    </source>
</reference>
<feature type="compositionally biased region" description="Basic and acidic residues" evidence="1">
    <location>
        <begin position="449"/>
        <end position="458"/>
    </location>
</feature>
<dbReference type="GeneID" id="40308188"/>
<name>A0A2A9M7B6_BESBE</name>
<feature type="region of interest" description="Disordered" evidence="1">
    <location>
        <begin position="403"/>
        <end position="460"/>
    </location>
</feature>
<keyword evidence="2" id="KW-0732">Signal</keyword>
<organism evidence="3 4">
    <name type="scientific">Besnoitia besnoiti</name>
    <name type="common">Apicomplexan protozoan</name>
    <dbReference type="NCBI Taxonomy" id="94643"/>
    <lineage>
        <taxon>Eukaryota</taxon>
        <taxon>Sar</taxon>
        <taxon>Alveolata</taxon>
        <taxon>Apicomplexa</taxon>
        <taxon>Conoidasida</taxon>
        <taxon>Coccidia</taxon>
        <taxon>Eucoccidiorida</taxon>
        <taxon>Eimeriorina</taxon>
        <taxon>Sarcocystidae</taxon>
        <taxon>Besnoitia</taxon>
    </lineage>
</organism>
<protein>
    <submittedName>
        <fullName evidence="3">Uncharacterized protein</fullName>
    </submittedName>
</protein>
<sequence length="495" mass="55590">MYAAGFWRPPNVTVGREVAFIFIVLTCAVHCVEAAVEEESTESFVKKPSNQPLHYTVLPAKLPVDRQLSYHFLSWFRRNLFIEKVRAIIRVFLTDLKGPYPSSADTLKVEVDSLGKGLRLFSELTSPSKPALERVLFLIQACSAPYVLDFGRRFDGEDDRVDFRDPLVLLKQQSVRLRAALRTLRASKEDHRPVVNQAVFGSGLVSLPAHPPESPELQEPRELLQTGDDRQPLPPSGVASSSEAGRQTPLPSPSLPNPTSNVQPTPQRQNCGGVKRRGRRTGGALTDEEEKLRDPRVFAAFLHRETDVFRHIFAALASEFAAHLRRCDAPQIVAFRVHVLVPLTMTLRRLVTLHTMLPQQHFRVQLGLRFLADRIKVLQGIDQAFLAAGADLVRIKGELPLTHKRASRRTKGRKAEDQRKKDAAAKKENPGGLQRNEEASKKTRKTRKMVKEMDEKAYAGRMPENMSTFLSGTRFHLHENGNPGALVRQVGDRGR</sequence>
<dbReference type="AlphaFoldDB" id="A0A2A9M7B6"/>
<feature type="chain" id="PRO_5013061005" evidence="2">
    <location>
        <begin position="35"/>
        <end position="495"/>
    </location>
</feature>
<gene>
    <name evidence="3" type="ORF">BESB_031360</name>
</gene>
<feature type="compositionally biased region" description="Basic residues" evidence="1">
    <location>
        <begin position="403"/>
        <end position="412"/>
    </location>
</feature>
<evidence type="ECO:0000256" key="2">
    <source>
        <dbReference type="SAM" id="SignalP"/>
    </source>
</evidence>
<proteinExistence type="predicted"/>
<dbReference type="RefSeq" id="XP_029215271.1">
    <property type="nucleotide sequence ID" value="XM_029361804.1"/>
</dbReference>
<feature type="compositionally biased region" description="Basic and acidic residues" evidence="1">
    <location>
        <begin position="413"/>
        <end position="441"/>
    </location>
</feature>
<evidence type="ECO:0000313" key="3">
    <source>
        <dbReference type="EMBL" id="PFH31262.1"/>
    </source>
</evidence>
<evidence type="ECO:0000313" key="4">
    <source>
        <dbReference type="Proteomes" id="UP000224006"/>
    </source>
</evidence>
<dbReference type="EMBL" id="NWUJ01000016">
    <property type="protein sequence ID" value="PFH31262.1"/>
    <property type="molecule type" value="Genomic_DNA"/>
</dbReference>
<feature type="region of interest" description="Disordered" evidence="1">
    <location>
        <begin position="474"/>
        <end position="495"/>
    </location>
</feature>
<dbReference type="Proteomes" id="UP000224006">
    <property type="component" value="Chromosome XIII"/>
</dbReference>
<evidence type="ECO:0000256" key="1">
    <source>
        <dbReference type="SAM" id="MobiDB-lite"/>
    </source>
</evidence>
<accession>A0A2A9M7B6</accession>
<feature type="region of interest" description="Disordered" evidence="1">
    <location>
        <begin position="226"/>
        <end position="288"/>
    </location>
</feature>